<accession>A0A2N5CBH3</accession>
<protein>
    <submittedName>
        <fullName evidence="1">Uncharacterized protein</fullName>
    </submittedName>
</protein>
<evidence type="ECO:0000313" key="1">
    <source>
        <dbReference type="EMBL" id="PLP99521.1"/>
    </source>
</evidence>
<proteinExistence type="predicted"/>
<reference evidence="1 2" key="1">
    <citation type="submission" date="2017-12" db="EMBL/GenBank/DDBJ databases">
        <title>Genome sequence of the active heterotrophic nitrifier-denitrifier, Cupriavidus pauculus UM1.</title>
        <authorList>
            <person name="Putonti C."/>
            <person name="Castignetti D."/>
        </authorList>
    </citation>
    <scope>NUCLEOTIDE SEQUENCE [LARGE SCALE GENOMIC DNA]</scope>
    <source>
        <strain evidence="1 2">UM1</strain>
    </source>
</reference>
<comment type="caution">
    <text evidence="1">The sequence shown here is derived from an EMBL/GenBank/DDBJ whole genome shotgun (WGS) entry which is preliminary data.</text>
</comment>
<dbReference type="Proteomes" id="UP000234341">
    <property type="component" value="Unassembled WGS sequence"/>
</dbReference>
<dbReference type="EMBL" id="PJRP01000007">
    <property type="protein sequence ID" value="PLP99521.1"/>
    <property type="molecule type" value="Genomic_DNA"/>
</dbReference>
<evidence type="ECO:0000313" key="2">
    <source>
        <dbReference type="Proteomes" id="UP000234341"/>
    </source>
</evidence>
<sequence length="90" mass="9746">MLVSSFVKTLAGETINFACGVADTNDRDLRSDVIVFCFGDQDDFQLTSVVVSPPGSYFGCFNLCIAHDNVSSWCGNMPHESFSELVSADP</sequence>
<dbReference type="AlphaFoldDB" id="A0A2N5CBH3"/>
<gene>
    <name evidence="1" type="ORF">CYJ10_17070</name>
</gene>
<organism evidence="1 2">
    <name type="scientific">Cupriavidus pauculus</name>
    <dbReference type="NCBI Taxonomy" id="82633"/>
    <lineage>
        <taxon>Bacteria</taxon>
        <taxon>Pseudomonadati</taxon>
        <taxon>Pseudomonadota</taxon>
        <taxon>Betaproteobacteria</taxon>
        <taxon>Burkholderiales</taxon>
        <taxon>Burkholderiaceae</taxon>
        <taxon>Cupriavidus</taxon>
    </lineage>
</organism>
<name>A0A2N5CBH3_9BURK</name>